<dbReference type="AlphaFoldDB" id="A0A2W2APX5"/>
<feature type="compositionally biased region" description="Low complexity" evidence="1">
    <location>
        <begin position="169"/>
        <end position="178"/>
    </location>
</feature>
<keyword evidence="2" id="KW-0812">Transmembrane</keyword>
<dbReference type="Proteomes" id="UP000248745">
    <property type="component" value="Unassembled WGS sequence"/>
</dbReference>
<feature type="transmembrane region" description="Helical" evidence="2">
    <location>
        <begin position="77"/>
        <end position="98"/>
    </location>
</feature>
<gene>
    <name evidence="4" type="ORF">DN068_02445</name>
</gene>
<evidence type="ECO:0000256" key="3">
    <source>
        <dbReference type="SAM" id="SignalP"/>
    </source>
</evidence>
<comment type="caution">
    <text evidence="4">The sequence shown here is derived from an EMBL/GenBank/DDBJ whole genome shotgun (WGS) entry which is preliminary data.</text>
</comment>
<organism evidence="4 5">
    <name type="scientific">Taibaiella soli</name>
    <dbReference type="NCBI Taxonomy" id="1649169"/>
    <lineage>
        <taxon>Bacteria</taxon>
        <taxon>Pseudomonadati</taxon>
        <taxon>Bacteroidota</taxon>
        <taxon>Chitinophagia</taxon>
        <taxon>Chitinophagales</taxon>
        <taxon>Chitinophagaceae</taxon>
        <taxon>Taibaiella</taxon>
    </lineage>
</organism>
<keyword evidence="3" id="KW-0732">Signal</keyword>
<feature type="compositionally biased region" description="Pro residues" evidence="1">
    <location>
        <begin position="179"/>
        <end position="189"/>
    </location>
</feature>
<dbReference type="EMBL" id="QKTW01000003">
    <property type="protein sequence ID" value="PZF74460.1"/>
    <property type="molecule type" value="Genomic_DNA"/>
</dbReference>
<feature type="chain" id="PRO_5016092956" evidence="3">
    <location>
        <begin position="20"/>
        <end position="353"/>
    </location>
</feature>
<evidence type="ECO:0000313" key="4">
    <source>
        <dbReference type="EMBL" id="PZF74460.1"/>
    </source>
</evidence>
<feature type="region of interest" description="Disordered" evidence="1">
    <location>
        <begin position="217"/>
        <end position="248"/>
    </location>
</feature>
<sequence length="353" mass="36982">MRPFFIFLFLLFSATLSFAQNDSAGTQNIDGANTQMPANASTAPPPVQTQISTAIADTNNSFLPPQPTDLAYKPMTYLFALLPAAFFIVLMVVGLGALKKFNLREALTENDEAKITVVNPAYNPATLVQMASKDATMIPSVLPATIEITNTFFRPDAMPAASVTVTENPAADADTDQLPAPPPAPPLTPAPVNDLNVPQINTDAGSLTTTNVNISIPAPSTDAATAGTSDTGSGDSEASTSGIQGGQKITSITPNAIPVKPKMTASEYADAIQKVKGNYRPSSSRLIAFFSSVITLTLATCLSCFFIYYYISFGKAPDLSGLSAVLIALGLGVVPYASNKIATAVTNKKPNSY</sequence>
<accession>A0A2W2APX5</accession>
<feature type="transmembrane region" description="Helical" evidence="2">
    <location>
        <begin position="322"/>
        <end position="339"/>
    </location>
</feature>
<evidence type="ECO:0000256" key="2">
    <source>
        <dbReference type="SAM" id="Phobius"/>
    </source>
</evidence>
<keyword evidence="5" id="KW-1185">Reference proteome</keyword>
<feature type="compositionally biased region" description="Low complexity" evidence="1">
    <location>
        <begin position="220"/>
        <end position="242"/>
    </location>
</feature>
<proteinExistence type="predicted"/>
<feature type="transmembrane region" description="Helical" evidence="2">
    <location>
        <begin position="286"/>
        <end position="310"/>
    </location>
</feature>
<reference evidence="4 5" key="1">
    <citation type="submission" date="2018-06" db="EMBL/GenBank/DDBJ databases">
        <title>Mucibacter soli gen. nov., sp. nov., a new member of the family Chitinophagaceae producing mucin.</title>
        <authorList>
            <person name="Kim M.-K."/>
            <person name="Park S."/>
            <person name="Kim T.-S."/>
            <person name="Joung Y."/>
            <person name="Han J.-H."/>
            <person name="Kim S.B."/>
        </authorList>
    </citation>
    <scope>NUCLEOTIDE SEQUENCE [LARGE SCALE GENOMIC DNA]</scope>
    <source>
        <strain evidence="4 5">R1-15</strain>
    </source>
</reference>
<evidence type="ECO:0000256" key="1">
    <source>
        <dbReference type="SAM" id="MobiDB-lite"/>
    </source>
</evidence>
<protein>
    <submittedName>
        <fullName evidence="4">Uncharacterized protein</fullName>
    </submittedName>
</protein>
<feature type="signal peptide" evidence="3">
    <location>
        <begin position="1"/>
        <end position="19"/>
    </location>
</feature>
<keyword evidence="2" id="KW-1133">Transmembrane helix</keyword>
<name>A0A2W2APX5_9BACT</name>
<evidence type="ECO:0000313" key="5">
    <source>
        <dbReference type="Proteomes" id="UP000248745"/>
    </source>
</evidence>
<feature type="region of interest" description="Disordered" evidence="1">
    <location>
        <begin position="164"/>
        <end position="191"/>
    </location>
</feature>
<dbReference type="OrthoDB" id="1263926at2"/>
<keyword evidence="2" id="KW-0472">Membrane</keyword>
<dbReference type="RefSeq" id="WP_110997298.1">
    <property type="nucleotide sequence ID" value="NZ_QKTW01000003.1"/>
</dbReference>